<accession>A0A6L8UXZ3</accession>
<evidence type="ECO:0000256" key="10">
    <source>
        <dbReference type="ARBA" id="ARBA00023270"/>
    </source>
</evidence>
<evidence type="ECO:0000256" key="12">
    <source>
        <dbReference type="HAMAP-Rule" id="MF_00418"/>
    </source>
</evidence>
<dbReference type="PANTHER" id="PTHR12128">
    <property type="entry name" value="DIHYDRODIPICOLINATE SYNTHASE"/>
    <property type="match status" value="1"/>
</dbReference>
<keyword evidence="7 12" id="KW-0220">Diaminopimelate biosynthesis</keyword>
<dbReference type="InterPro" id="IPR013785">
    <property type="entry name" value="Aldolase_TIM"/>
</dbReference>
<name>A0A6L8UXZ3_9BACL</name>
<dbReference type="InterPro" id="IPR005263">
    <property type="entry name" value="DapA"/>
</dbReference>
<dbReference type="InterPro" id="IPR020625">
    <property type="entry name" value="Schiff_base-form_aldolases_AS"/>
</dbReference>
<keyword evidence="8 12" id="KW-0457">Lysine biosynthesis</keyword>
<evidence type="ECO:0000256" key="11">
    <source>
        <dbReference type="ARBA" id="ARBA00047836"/>
    </source>
</evidence>
<feature type="binding site" evidence="12 15">
    <location>
        <position position="208"/>
    </location>
    <ligand>
        <name>pyruvate</name>
        <dbReference type="ChEBI" id="CHEBI:15361"/>
    </ligand>
</feature>
<comment type="function">
    <text evidence="1 12">Catalyzes the condensation of (S)-aspartate-beta-semialdehyde [(S)-ASA] and pyruvate to 4-hydroxy-tetrahydrodipicolinate (HTPA).</text>
</comment>
<dbReference type="PRINTS" id="PR00146">
    <property type="entry name" value="DHPICSNTHASE"/>
</dbReference>
<evidence type="ECO:0000313" key="17">
    <source>
        <dbReference type="Proteomes" id="UP000481087"/>
    </source>
</evidence>
<dbReference type="PIRSF" id="PIRSF001365">
    <property type="entry name" value="DHDPS"/>
    <property type="match status" value="1"/>
</dbReference>
<evidence type="ECO:0000256" key="7">
    <source>
        <dbReference type="ARBA" id="ARBA00022915"/>
    </source>
</evidence>
<feature type="active site" description="Proton donor/acceptor" evidence="12 14">
    <location>
        <position position="138"/>
    </location>
</feature>
<keyword evidence="9 12" id="KW-0456">Lyase</keyword>
<comment type="catalytic activity">
    <reaction evidence="11 12">
        <text>L-aspartate 4-semialdehyde + pyruvate = (2S,4S)-4-hydroxy-2,3,4,5-tetrahydrodipicolinate + H2O + H(+)</text>
        <dbReference type="Rhea" id="RHEA:34171"/>
        <dbReference type="ChEBI" id="CHEBI:15361"/>
        <dbReference type="ChEBI" id="CHEBI:15377"/>
        <dbReference type="ChEBI" id="CHEBI:15378"/>
        <dbReference type="ChEBI" id="CHEBI:67139"/>
        <dbReference type="ChEBI" id="CHEBI:537519"/>
        <dbReference type="EC" id="4.3.3.7"/>
    </reaction>
</comment>
<comment type="subcellular location">
    <subcellularLocation>
        <location evidence="12">Cytoplasm</location>
    </subcellularLocation>
</comment>
<dbReference type="Proteomes" id="UP000481087">
    <property type="component" value="Unassembled WGS sequence"/>
</dbReference>
<dbReference type="UniPathway" id="UPA00034">
    <property type="reaction ID" value="UER00017"/>
</dbReference>
<dbReference type="GO" id="GO:0019877">
    <property type="term" value="P:diaminopimelate biosynthetic process"/>
    <property type="evidence" value="ECO:0007669"/>
    <property type="project" value="UniProtKB-UniRule"/>
</dbReference>
<feature type="active site" description="Schiff-base intermediate with substrate" evidence="12 14">
    <location>
        <position position="166"/>
    </location>
</feature>
<dbReference type="EC" id="4.3.3.7" evidence="4 12"/>
<evidence type="ECO:0000256" key="9">
    <source>
        <dbReference type="ARBA" id="ARBA00023239"/>
    </source>
</evidence>
<evidence type="ECO:0000256" key="5">
    <source>
        <dbReference type="ARBA" id="ARBA00022490"/>
    </source>
</evidence>
<evidence type="ECO:0000256" key="1">
    <source>
        <dbReference type="ARBA" id="ARBA00003294"/>
    </source>
</evidence>
<keyword evidence="10 12" id="KW-0704">Schiff base</keyword>
<evidence type="ECO:0000256" key="13">
    <source>
        <dbReference type="PIRNR" id="PIRNR001365"/>
    </source>
</evidence>
<evidence type="ECO:0000256" key="6">
    <source>
        <dbReference type="ARBA" id="ARBA00022605"/>
    </source>
</evidence>
<evidence type="ECO:0000313" key="16">
    <source>
        <dbReference type="EMBL" id="MZQ83098.1"/>
    </source>
</evidence>
<dbReference type="AlphaFoldDB" id="A0A6L8UXZ3"/>
<dbReference type="PROSITE" id="PS00666">
    <property type="entry name" value="DHDPS_2"/>
    <property type="match status" value="1"/>
</dbReference>
<feature type="site" description="Part of a proton relay during catalysis" evidence="12">
    <location>
        <position position="49"/>
    </location>
</feature>
<organism evidence="16 17">
    <name type="scientific">Paenibacillus silvestris</name>
    <dbReference type="NCBI Taxonomy" id="2606219"/>
    <lineage>
        <taxon>Bacteria</taxon>
        <taxon>Bacillati</taxon>
        <taxon>Bacillota</taxon>
        <taxon>Bacilli</taxon>
        <taxon>Bacillales</taxon>
        <taxon>Paenibacillaceae</taxon>
        <taxon>Paenibacillus</taxon>
    </lineage>
</organism>
<dbReference type="NCBIfam" id="TIGR00674">
    <property type="entry name" value="dapA"/>
    <property type="match status" value="1"/>
</dbReference>
<dbReference type="GO" id="GO:0008840">
    <property type="term" value="F:4-hydroxy-tetrahydrodipicolinate synthase activity"/>
    <property type="evidence" value="ECO:0007669"/>
    <property type="project" value="UniProtKB-UniRule"/>
</dbReference>
<dbReference type="EMBL" id="WTUZ01000016">
    <property type="protein sequence ID" value="MZQ83098.1"/>
    <property type="molecule type" value="Genomic_DNA"/>
</dbReference>
<comment type="caution">
    <text evidence="12">Lacks conserved residue(s) required for the propagation of feature annotation.</text>
</comment>
<dbReference type="HAMAP" id="MF_00418">
    <property type="entry name" value="DapA"/>
    <property type="match status" value="1"/>
</dbReference>
<evidence type="ECO:0000256" key="8">
    <source>
        <dbReference type="ARBA" id="ARBA00023154"/>
    </source>
</evidence>
<dbReference type="GO" id="GO:0005737">
    <property type="term" value="C:cytoplasm"/>
    <property type="evidence" value="ECO:0007669"/>
    <property type="project" value="UniProtKB-SubCell"/>
</dbReference>
<keyword evidence="6 12" id="KW-0028">Amino-acid biosynthesis</keyword>
<evidence type="ECO:0000256" key="15">
    <source>
        <dbReference type="PIRSR" id="PIRSR001365-2"/>
    </source>
</evidence>
<evidence type="ECO:0000256" key="4">
    <source>
        <dbReference type="ARBA" id="ARBA00012086"/>
    </source>
</evidence>
<dbReference type="Pfam" id="PF00701">
    <property type="entry name" value="DHDPS"/>
    <property type="match status" value="1"/>
</dbReference>
<sequence>MERLLQPSGIIPAMVTPFDADQQIDEAALRQLTRRLINAEVHGLFCLGTNGEFFSMSFEEKLRVAEIVLEETQGRLPVYVGAGCTSTKESIELAVRLERMGADALSVITPYFLTYTQQELLSHFRMIAEATELPVLLYNIPARTGNSLQPQTVKELSKVPNIVGIKDSSGSFDTILQYIEAAGQNFSVLAGTDSLILPTLMAGGHGAIAATANVFPEVVKSIYDLWKQGELEQAELQQRKLRALRSAFAMGTLPSVLKEAMCMIGLPAGQPRLPVQPLSPSAKEELGRVMDTYLAEVVMATKDQERS</sequence>
<dbReference type="InterPro" id="IPR002220">
    <property type="entry name" value="DapA-like"/>
</dbReference>
<keyword evidence="17" id="KW-1185">Reference proteome</keyword>
<dbReference type="SUPFAM" id="SSF51569">
    <property type="entry name" value="Aldolase"/>
    <property type="match status" value="1"/>
</dbReference>
<evidence type="ECO:0000256" key="2">
    <source>
        <dbReference type="ARBA" id="ARBA00005120"/>
    </source>
</evidence>
<feature type="site" description="Part of a proton relay during catalysis" evidence="12">
    <location>
        <position position="115"/>
    </location>
</feature>
<dbReference type="GO" id="GO:0009089">
    <property type="term" value="P:lysine biosynthetic process via diaminopimelate"/>
    <property type="evidence" value="ECO:0007669"/>
    <property type="project" value="UniProtKB-UniRule"/>
</dbReference>
<reference evidence="16 17" key="1">
    <citation type="submission" date="2019-12" db="EMBL/GenBank/DDBJ databases">
        <title>Paenibacillus sp. nov. sp. isolated from soil.</title>
        <authorList>
            <person name="Kim J."/>
            <person name="Jeong S.E."/>
            <person name="Jung H.S."/>
            <person name="Jeon C.O."/>
        </authorList>
    </citation>
    <scope>NUCLEOTIDE SEQUENCE [LARGE SCALE GENOMIC DNA]</scope>
    <source>
        <strain evidence="16 17">5J-6</strain>
    </source>
</reference>
<dbReference type="RefSeq" id="WP_161407275.1">
    <property type="nucleotide sequence ID" value="NZ_WTUZ01000016.1"/>
</dbReference>
<keyword evidence="5 12" id="KW-0963">Cytoplasm</keyword>
<comment type="subunit">
    <text evidence="12">Homotetramer; dimer of dimers.</text>
</comment>
<evidence type="ECO:0000256" key="14">
    <source>
        <dbReference type="PIRSR" id="PIRSR001365-1"/>
    </source>
</evidence>
<dbReference type="CDD" id="cd00408">
    <property type="entry name" value="DHDPS-like"/>
    <property type="match status" value="1"/>
</dbReference>
<dbReference type="Gene3D" id="3.20.20.70">
    <property type="entry name" value="Aldolase class I"/>
    <property type="match status" value="1"/>
</dbReference>
<comment type="pathway">
    <text evidence="2 12">Amino-acid biosynthesis; L-lysine biosynthesis via DAP pathway; (S)-tetrahydrodipicolinate from L-aspartate: step 3/4.</text>
</comment>
<gene>
    <name evidence="12 16" type="primary">dapA</name>
    <name evidence="16" type="ORF">GQF01_13370</name>
</gene>
<comment type="caution">
    <text evidence="12">Was originally thought to be a dihydrodipicolinate synthase (DHDPS), catalyzing the condensation of (S)-aspartate-beta-semialdehyde [(S)-ASA] and pyruvate to dihydrodipicolinate (DHDP). However, it was shown in E.coli that the product of the enzymatic reaction is not dihydrodipicolinate but in fact (4S)-4-hydroxy-2,3,4,5-tetrahydro-(2S)-dipicolinic acid (HTPA), and that the consecutive dehydration reaction leading to DHDP is not spontaneous but catalyzed by DapB.</text>
</comment>
<comment type="caution">
    <text evidence="16">The sequence shown here is derived from an EMBL/GenBank/DDBJ whole genome shotgun (WGS) entry which is preliminary data.</text>
</comment>
<dbReference type="SMART" id="SM01130">
    <property type="entry name" value="DHDPS"/>
    <property type="match status" value="1"/>
</dbReference>
<proteinExistence type="inferred from homology"/>
<dbReference type="PANTHER" id="PTHR12128:SF66">
    <property type="entry name" value="4-HYDROXY-2-OXOGLUTARATE ALDOLASE, MITOCHONDRIAL"/>
    <property type="match status" value="1"/>
</dbReference>
<comment type="similarity">
    <text evidence="3 12 13">Belongs to the DapA family.</text>
</comment>
<protein>
    <recommendedName>
        <fullName evidence="4 12">4-hydroxy-tetrahydrodipicolinate synthase</fullName>
        <shortName evidence="12">HTPA synthase</shortName>
        <ecNumber evidence="4 12">4.3.3.7</ecNumber>
    </recommendedName>
</protein>
<evidence type="ECO:0000256" key="3">
    <source>
        <dbReference type="ARBA" id="ARBA00007592"/>
    </source>
</evidence>